<dbReference type="GO" id="GO:0005975">
    <property type="term" value="P:carbohydrate metabolic process"/>
    <property type="evidence" value="ECO:0007669"/>
    <property type="project" value="UniProtKB-UniRule"/>
</dbReference>
<evidence type="ECO:0000256" key="6">
    <source>
        <dbReference type="ARBA" id="ARBA00020337"/>
    </source>
</evidence>
<dbReference type="HOGENOM" id="CLU_053947_2_1_6"/>
<dbReference type="PANTHER" id="PTHR11054:SF0">
    <property type="entry name" value="6-PHOSPHOGLUCONOLACTONASE"/>
    <property type="match status" value="1"/>
</dbReference>
<dbReference type="RefSeq" id="WP_045096458.1">
    <property type="nucleotide sequence ID" value="NZ_LN614827.1"/>
</dbReference>
<comment type="pathway">
    <text evidence="3 7">Carbohydrate degradation; pentose phosphate pathway; D-ribulose 5-phosphate from D-glucose 6-phosphate (oxidative stage): step 2/3.</text>
</comment>
<evidence type="ECO:0000256" key="7">
    <source>
        <dbReference type="RuleBase" id="RU365095"/>
    </source>
</evidence>
<evidence type="ECO:0000313" key="10">
    <source>
        <dbReference type="Proteomes" id="UP000032430"/>
    </source>
</evidence>
<name>A0A098G6I8_9GAMM</name>
<dbReference type="GO" id="GO:0006098">
    <property type="term" value="P:pentose-phosphate shunt"/>
    <property type="evidence" value="ECO:0007669"/>
    <property type="project" value="UniProtKB-UniPathway"/>
</dbReference>
<dbReference type="GO" id="GO:0017057">
    <property type="term" value="F:6-phosphogluconolactonase activity"/>
    <property type="evidence" value="ECO:0007669"/>
    <property type="project" value="UniProtKB-UniRule"/>
</dbReference>
<evidence type="ECO:0000256" key="1">
    <source>
        <dbReference type="ARBA" id="ARBA00000832"/>
    </source>
</evidence>
<dbReference type="InterPro" id="IPR006148">
    <property type="entry name" value="Glc/Gal-6P_isomerase"/>
</dbReference>
<evidence type="ECO:0000256" key="2">
    <source>
        <dbReference type="ARBA" id="ARBA00002681"/>
    </source>
</evidence>
<dbReference type="CDD" id="cd01400">
    <property type="entry name" value="6PGL"/>
    <property type="match status" value="1"/>
</dbReference>
<dbReference type="InterPro" id="IPR005900">
    <property type="entry name" value="6-phosphogluconolactonase_DevB"/>
</dbReference>
<evidence type="ECO:0000256" key="4">
    <source>
        <dbReference type="ARBA" id="ARBA00010662"/>
    </source>
</evidence>
<keyword evidence="7" id="KW-0378">Hydrolase</keyword>
<dbReference type="InterPro" id="IPR039104">
    <property type="entry name" value="6PGL"/>
</dbReference>
<reference evidence="10" key="1">
    <citation type="submission" date="2014-09" db="EMBL/GenBank/DDBJ databases">
        <authorList>
            <person name="Gomez-Valero L."/>
        </authorList>
    </citation>
    <scope>NUCLEOTIDE SEQUENCE [LARGE SCALE GENOMIC DNA]</scope>
    <source>
        <strain evidence="10">ATCC700992</strain>
    </source>
</reference>
<evidence type="ECO:0000256" key="3">
    <source>
        <dbReference type="ARBA" id="ARBA00004961"/>
    </source>
</evidence>
<evidence type="ECO:0000259" key="8">
    <source>
        <dbReference type="Pfam" id="PF01182"/>
    </source>
</evidence>
<dbReference type="UniPathway" id="UPA00115">
    <property type="reaction ID" value="UER00409"/>
</dbReference>
<dbReference type="EC" id="3.1.1.31" evidence="5 7"/>
<dbReference type="Proteomes" id="UP000032430">
    <property type="component" value="Chromosome I"/>
</dbReference>
<dbReference type="NCBIfam" id="TIGR01198">
    <property type="entry name" value="pgl"/>
    <property type="match status" value="1"/>
</dbReference>
<proteinExistence type="inferred from homology"/>
<dbReference type="STRING" id="1212491.LFA_2695"/>
<comment type="similarity">
    <text evidence="4 7">Belongs to the glucosamine/galactosamine-6-phosphate isomerase family. 6-phosphogluconolactonase subfamily.</text>
</comment>
<dbReference type="SUPFAM" id="SSF100950">
    <property type="entry name" value="NagB/RpiA/CoA transferase-like"/>
    <property type="match status" value="1"/>
</dbReference>
<keyword evidence="10" id="KW-1185">Reference proteome</keyword>
<organism evidence="9 10">
    <name type="scientific">Legionella fallonii LLAP-10</name>
    <dbReference type="NCBI Taxonomy" id="1212491"/>
    <lineage>
        <taxon>Bacteria</taxon>
        <taxon>Pseudomonadati</taxon>
        <taxon>Pseudomonadota</taxon>
        <taxon>Gammaproteobacteria</taxon>
        <taxon>Legionellales</taxon>
        <taxon>Legionellaceae</taxon>
        <taxon>Legionella</taxon>
    </lineage>
</organism>
<dbReference type="InterPro" id="IPR037171">
    <property type="entry name" value="NagB/RpiA_transferase-like"/>
</dbReference>
<dbReference type="Pfam" id="PF01182">
    <property type="entry name" value="Glucosamine_iso"/>
    <property type="match status" value="1"/>
</dbReference>
<dbReference type="PANTHER" id="PTHR11054">
    <property type="entry name" value="6-PHOSPHOGLUCONOLACTONASE"/>
    <property type="match status" value="1"/>
</dbReference>
<gene>
    <name evidence="7" type="primary">pgl</name>
    <name evidence="9" type="ORF">LFA_2695</name>
</gene>
<evidence type="ECO:0000313" key="9">
    <source>
        <dbReference type="EMBL" id="CEG58062.1"/>
    </source>
</evidence>
<feature type="domain" description="Glucosamine/galactosamine-6-phosphate isomerase" evidence="8">
    <location>
        <begin position="8"/>
        <end position="217"/>
    </location>
</feature>
<accession>A0A098G6I8</accession>
<dbReference type="EMBL" id="LN614827">
    <property type="protein sequence ID" value="CEG58062.1"/>
    <property type="molecule type" value="Genomic_DNA"/>
</dbReference>
<evidence type="ECO:0000256" key="5">
    <source>
        <dbReference type="ARBA" id="ARBA00013198"/>
    </source>
</evidence>
<dbReference type="Gene3D" id="3.40.50.1360">
    <property type="match status" value="1"/>
</dbReference>
<dbReference type="KEGG" id="lfa:LFA_2695"/>
<protein>
    <recommendedName>
        <fullName evidence="6 7">6-phosphogluconolactonase</fullName>
        <shortName evidence="7">6PGL</shortName>
        <ecNumber evidence="5 7">3.1.1.31</ecNumber>
    </recommendedName>
</protein>
<comment type="function">
    <text evidence="2 7">Hydrolysis of 6-phosphogluconolactone to 6-phosphogluconate.</text>
</comment>
<dbReference type="OrthoDB" id="9810967at2"/>
<dbReference type="AlphaFoldDB" id="A0A098G6I8"/>
<comment type="catalytic activity">
    <reaction evidence="1 7">
        <text>6-phospho-D-glucono-1,5-lactone + H2O = 6-phospho-D-gluconate + H(+)</text>
        <dbReference type="Rhea" id="RHEA:12556"/>
        <dbReference type="ChEBI" id="CHEBI:15377"/>
        <dbReference type="ChEBI" id="CHEBI:15378"/>
        <dbReference type="ChEBI" id="CHEBI:57955"/>
        <dbReference type="ChEBI" id="CHEBI:58759"/>
        <dbReference type="EC" id="3.1.1.31"/>
    </reaction>
</comment>
<sequence>MQLHSFSDATLLHSDLVAQIKHVLEQAITQRGYAYLVVSGGRTPVELFKLLAQTQIQWEKVTITLTDERCVGMEDKDRNERLVRNYLLQHEAKRAKFISLFDEHINITESIQNASNIIAALPTFDVVILGMGEDGHTASLFPCSKELTYGLDDNAEAVFLVTPQTASHQRVSLSKNRLLDSRIIFLHLIGPKKRSIFNQALAEYDPLSMPIRAFLNNQSTNMHVMYAP</sequence>